<reference evidence="2" key="1">
    <citation type="submission" date="2017-01" db="EMBL/GenBank/DDBJ databases">
        <authorList>
            <person name="Varghese N."/>
            <person name="Submissions S."/>
        </authorList>
    </citation>
    <scope>NUCLEOTIDE SEQUENCE [LARGE SCALE GENOMIC DNA]</scope>
    <source>
        <strain evidence="2">DSM 23127</strain>
    </source>
</reference>
<accession>A0A1N7KV43</accession>
<dbReference type="AlphaFoldDB" id="A0A1N7KV43"/>
<dbReference type="Proteomes" id="UP000187608">
    <property type="component" value="Unassembled WGS sequence"/>
</dbReference>
<protein>
    <submittedName>
        <fullName evidence="1">Uncharacterized protein</fullName>
    </submittedName>
</protein>
<evidence type="ECO:0000313" key="2">
    <source>
        <dbReference type="Proteomes" id="UP000187608"/>
    </source>
</evidence>
<dbReference type="RefSeq" id="WP_076560866.1">
    <property type="nucleotide sequence ID" value="NZ_FTOC01000020.1"/>
</dbReference>
<organism evidence="1 2">
    <name type="scientific">Salimicrobium flavidum</name>
    <dbReference type="NCBI Taxonomy" id="570947"/>
    <lineage>
        <taxon>Bacteria</taxon>
        <taxon>Bacillati</taxon>
        <taxon>Bacillota</taxon>
        <taxon>Bacilli</taxon>
        <taxon>Bacillales</taxon>
        <taxon>Bacillaceae</taxon>
        <taxon>Salimicrobium</taxon>
    </lineage>
</organism>
<keyword evidence="2" id="KW-1185">Reference proteome</keyword>
<gene>
    <name evidence="1" type="ORF">SAMN05421687_1201</name>
</gene>
<evidence type="ECO:0000313" key="1">
    <source>
        <dbReference type="EMBL" id="SIS65469.1"/>
    </source>
</evidence>
<dbReference type="EMBL" id="FTOC01000020">
    <property type="protein sequence ID" value="SIS65469.1"/>
    <property type="molecule type" value="Genomic_DNA"/>
</dbReference>
<proteinExistence type="predicted"/>
<sequence>MNNINELINGAEIHYEQNMFKKTEALIERYDLTDEFSSLIIPRHTKKLGLHEKKFSSKKEIEGMYECLLESILEEFWQMYSQEKAPIILSLYAFKKLNSILSFISLHNVMSNDSLVGTFNREGSEKFNKLISSVNKMQFKEMEGFFTKDKAGIEILLETAIDKNASTMQKSFSSNQNYLNYLLCYIRDIGELSVLKDFVKVSLFDFSIVIDDLGEMSVETSESEEKIIEKINKDNFDWLKSKEEEVYKIDKDNLERLSRIVKLELGLNIRELDTLIDRIQLEKDKWLIGNISDINEYFQSKISVTEEELSKLLDKIIRISKPLVLHSEVC</sequence>
<name>A0A1N7KV43_9BACI</name>